<dbReference type="PROSITE" id="PS52029">
    <property type="entry name" value="LD_TPASE"/>
    <property type="match status" value="1"/>
</dbReference>
<sequence length="222" mass="23422">MSLIVPGALRASVSDDVIARPVARSADRPGDAPSKARGTPRTPLGTPVAGPLGRPLGTPTIAPSGAPVTTLVSERRAPTAAFSADSLVVEKTQRRLTLWAGGLPIRTYDVALGGNPVGHKEKAGDRRTPEGLYYIDARNPNSRYHLGLHVSYPNAQDVARARAQGFTPGGDIMLHGLPNGQGKVGPLHRAYDWTNGCVAVTDEEIEELFASVPVGTPIRFLP</sequence>
<feature type="active site" description="Proton donor/acceptor" evidence="7">
    <location>
        <position position="175"/>
    </location>
</feature>
<dbReference type="InterPro" id="IPR005490">
    <property type="entry name" value="LD_TPept_cat_dom"/>
</dbReference>
<dbReference type="Pfam" id="PF03734">
    <property type="entry name" value="YkuD"/>
    <property type="match status" value="1"/>
</dbReference>
<dbReference type="SUPFAM" id="SSF141523">
    <property type="entry name" value="L,D-transpeptidase catalytic domain-like"/>
    <property type="match status" value="1"/>
</dbReference>
<protein>
    <recommendedName>
        <fullName evidence="9">L,D-TPase catalytic domain-containing protein</fullName>
    </recommendedName>
</protein>
<dbReference type="AlphaFoldDB" id="A0AA37QCC7"/>
<dbReference type="PANTHER" id="PTHR36699">
    <property type="entry name" value="LD-TRANSPEPTIDASE"/>
    <property type="match status" value="1"/>
</dbReference>
<evidence type="ECO:0000313" key="11">
    <source>
        <dbReference type="Proteomes" id="UP001161325"/>
    </source>
</evidence>
<dbReference type="GO" id="GO:0016740">
    <property type="term" value="F:transferase activity"/>
    <property type="evidence" value="ECO:0007669"/>
    <property type="project" value="UniProtKB-KW"/>
</dbReference>
<name>A0AA37QCC7_9BACT</name>
<comment type="pathway">
    <text evidence="1 7">Cell wall biogenesis; peptidoglycan biosynthesis.</text>
</comment>
<dbReference type="GO" id="GO:0008360">
    <property type="term" value="P:regulation of cell shape"/>
    <property type="evidence" value="ECO:0007669"/>
    <property type="project" value="UniProtKB-UniRule"/>
</dbReference>
<dbReference type="RefSeq" id="WP_284348556.1">
    <property type="nucleotide sequence ID" value="NZ_BRXS01000001.1"/>
</dbReference>
<keyword evidence="3" id="KW-0808">Transferase</keyword>
<reference evidence="10" key="1">
    <citation type="submission" date="2022-08" db="EMBL/GenBank/DDBJ databases">
        <title>Draft genome sequencing of Roseisolibacter agri AW1220.</title>
        <authorList>
            <person name="Tobiishi Y."/>
            <person name="Tonouchi A."/>
        </authorList>
    </citation>
    <scope>NUCLEOTIDE SEQUENCE</scope>
    <source>
        <strain evidence="10">AW1220</strain>
    </source>
</reference>
<dbReference type="Proteomes" id="UP001161325">
    <property type="component" value="Unassembled WGS sequence"/>
</dbReference>
<dbReference type="Gene3D" id="2.40.440.10">
    <property type="entry name" value="L,D-transpeptidase catalytic domain-like"/>
    <property type="match status" value="1"/>
</dbReference>
<dbReference type="PANTHER" id="PTHR36699:SF1">
    <property type="entry name" value="L,D-TRANSPEPTIDASE YAFK-RELATED"/>
    <property type="match status" value="1"/>
</dbReference>
<gene>
    <name evidence="10" type="ORF">rosag_06210</name>
</gene>
<evidence type="ECO:0000256" key="2">
    <source>
        <dbReference type="ARBA" id="ARBA00005992"/>
    </source>
</evidence>
<proteinExistence type="inferred from homology"/>
<evidence type="ECO:0000256" key="8">
    <source>
        <dbReference type="SAM" id="MobiDB-lite"/>
    </source>
</evidence>
<accession>A0AA37QCC7</accession>
<dbReference type="GO" id="GO:0004180">
    <property type="term" value="F:carboxypeptidase activity"/>
    <property type="evidence" value="ECO:0007669"/>
    <property type="project" value="UniProtKB-ARBA"/>
</dbReference>
<evidence type="ECO:0000259" key="9">
    <source>
        <dbReference type="PROSITE" id="PS52029"/>
    </source>
</evidence>
<feature type="region of interest" description="Disordered" evidence="8">
    <location>
        <begin position="21"/>
        <end position="54"/>
    </location>
</feature>
<evidence type="ECO:0000256" key="4">
    <source>
        <dbReference type="ARBA" id="ARBA00022960"/>
    </source>
</evidence>
<dbReference type="CDD" id="cd16913">
    <property type="entry name" value="YkuD_like"/>
    <property type="match status" value="1"/>
</dbReference>
<organism evidence="10 11">
    <name type="scientific">Roseisolibacter agri</name>
    <dbReference type="NCBI Taxonomy" id="2014610"/>
    <lineage>
        <taxon>Bacteria</taxon>
        <taxon>Pseudomonadati</taxon>
        <taxon>Gemmatimonadota</taxon>
        <taxon>Gemmatimonadia</taxon>
        <taxon>Gemmatimonadales</taxon>
        <taxon>Gemmatimonadaceae</taxon>
        <taxon>Roseisolibacter</taxon>
    </lineage>
</organism>
<keyword evidence="11" id="KW-1185">Reference proteome</keyword>
<dbReference type="GO" id="GO:0009252">
    <property type="term" value="P:peptidoglycan biosynthetic process"/>
    <property type="evidence" value="ECO:0007669"/>
    <property type="project" value="UniProtKB-KW"/>
</dbReference>
<dbReference type="GO" id="GO:0071555">
    <property type="term" value="P:cell wall organization"/>
    <property type="evidence" value="ECO:0007669"/>
    <property type="project" value="UniProtKB-UniRule"/>
</dbReference>
<feature type="active site" description="Nucleophile" evidence="7">
    <location>
        <position position="197"/>
    </location>
</feature>
<feature type="domain" description="L,D-TPase catalytic" evidence="9">
    <location>
        <begin position="85"/>
        <end position="221"/>
    </location>
</feature>
<keyword evidence="6 7" id="KW-0961">Cell wall biogenesis/degradation</keyword>
<evidence type="ECO:0000256" key="6">
    <source>
        <dbReference type="ARBA" id="ARBA00023316"/>
    </source>
</evidence>
<evidence type="ECO:0000256" key="1">
    <source>
        <dbReference type="ARBA" id="ARBA00004752"/>
    </source>
</evidence>
<keyword evidence="5 7" id="KW-0573">Peptidoglycan synthesis</keyword>
<evidence type="ECO:0000256" key="3">
    <source>
        <dbReference type="ARBA" id="ARBA00022679"/>
    </source>
</evidence>
<keyword evidence="4 7" id="KW-0133">Cell shape</keyword>
<comment type="similarity">
    <text evidence="2">Belongs to the YkuD family.</text>
</comment>
<dbReference type="EMBL" id="BRXS01000001">
    <property type="protein sequence ID" value="GLC24108.1"/>
    <property type="molecule type" value="Genomic_DNA"/>
</dbReference>
<evidence type="ECO:0000313" key="10">
    <source>
        <dbReference type="EMBL" id="GLC24108.1"/>
    </source>
</evidence>
<evidence type="ECO:0000256" key="7">
    <source>
        <dbReference type="PROSITE-ProRule" id="PRU01373"/>
    </source>
</evidence>
<evidence type="ECO:0000256" key="5">
    <source>
        <dbReference type="ARBA" id="ARBA00022984"/>
    </source>
</evidence>
<comment type="caution">
    <text evidence="10">The sequence shown here is derived from an EMBL/GenBank/DDBJ whole genome shotgun (WGS) entry which is preliminary data.</text>
</comment>
<dbReference type="InterPro" id="IPR038063">
    <property type="entry name" value="Transpep_catalytic_dom"/>
</dbReference>